<protein>
    <recommendedName>
        <fullName evidence="5">G-protein coupled receptors family 1 profile domain-containing protein</fullName>
    </recommendedName>
</protein>
<feature type="transmembrane region" description="Helical" evidence="2">
    <location>
        <begin position="184"/>
        <end position="210"/>
    </location>
</feature>
<keyword evidence="4" id="KW-1185">Reference proteome</keyword>
<feature type="transmembrane region" description="Helical" evidence="2">
    <location>
        <begin position="268"/>
        <end position="289"/>
    </location>
</feature>
<keyword evidence="2" id="KW-1133">Transmembrane helix</keyword>
<dbReference type="AlphaFoldDB" id="A0A2U9AZZ6"/>
<feature type="transmembrane region" description="Helical" evidence="2">
    <location>
        <begin position="79"/>
        <end position="106"/>
    </location>
</feature>
<evidence type="ECO:0000256" key="2">
    <source>
        <dbReference type="SAM" id="Phobius"/>
    </source>
</evidence>
<evidence type="ECO:0000256" key="1">
    <source>
        <dbReference type="SAM" id="MobiDB-lite"/>
    </source>
</evidence>
<feature type="transmembrane region" description="Helical" evidence="2">
    <location>
        <begin position="159"/>
        <end position="178"/>
    </location>
</feature>
<feature type="transmembrane region" description="Helical" evidence="2">
    <location>
        <begin position="112"/>
        <end position="138"/>
    </location>
</feature>
<name>A0A2U9AZZ6_SCOMX</name>
<organism evidence="3 4">
    <name type="scientific">Scophthalmus maximus</name>
    <name type="common">Turbot</name>
    <name type="synonym">Psetta maxima</name>
    <dbReference type="NCBI Taxonomy" id="52904"/>
    <lineage>
        <taxon>Eukaryota</taxon>
        <taxon>Metazoa</taxon>
        <taxon>Chordata</taxon>
        <taxon>Craniata</taxon>
        <taxon>Vertebrata</taxon>
        <taxon>Euteleostomi</taxon>
        <taxon>Actinopterygii</taxon>
        <taxon>Neopterygii</taxon>
        <taxon>Teleostei</taxon>
        <taxon>Neoteleostei</taxon>
        <taxon>Acanthomorphata</taxon>
        <taxon>Carangaria</taxon>
        <taxon>Pleuronectiformes</taxon>
        <taxon>Pleuronectoidei</taxon>
        <taxon>Scophthalmidae</taxon>
        <taxon>Scophthalmus</taxon>
    </lineage>
</organism>
<evidence type="ECO:0000313" key="3">
    <source>
        <dbReference type="EMBL" id="AWO97233.1"/>
    </source>
</evidence>
<evidence type="ECO:0000313" key="4">
    <source>
        <dbReference type="Proteomes" id="UP000246464"/>
    </source>
</evidence>
<evidence type="ECO:0008006" key="5">
    <source>
        <dbReference type="Google" id="ProtNLM"/>
    </source>
</evidence>
<accession>A0A2U9AZZ6</accession>
<dbReference type="Proteomes" id="UP000246464">
    <property type="component" value="Chromosome 2"/>
</dbReference>
<keyword evidence="2" id="KW-0812">Transmembrane</keyword>
<feature type="region of interest" description="Disordered" evidence="1">
    <location>
        <begin position="1"/>
        <end position="23"/>
    </location>
</feature>
<keyword evidence="2" id="KW-0472">Membrane</keyword>
<reference evidence="3 4" key="1">
    <citation type="submission" date="2017-12" db="EMBL/GenBank/DDBJ databases">
        <title>Integrating genomic resources of turbot (Scophthalmus maximus) in depth evaluation of genetic and physical mapping variation across individuals.</title>
        <authorList>
            <person name="Martinez P."/>
        </authorList>
    </citation>
    <scope>NUCLEOTIDE SEQUENCE [LARGE SCALE GENOMIC DNA]</scope>
</reference>
<dbReference type="EMBL" id="CP026244">
    <property type="protein sequence ID" value="AWO97233.1"/>
    <property type="molecule type" value="Genomic_DNA"/>
</dbReference>
<feature type="transmembrane region" description="Helical" evidence="2">
    <location>
        <begin position="38"/>
        <end position="58"/>
    </location>
</feature>
<sequence>MQPDMSSNISSSNLSLHSPNSSSPPNYMCVEITVGSHLFAVMTGSYLLIFLPLSVFILQLGLQRGRAASAAATTNSLDVFTYNTIAMELIGVLGCCFYCGGIYGHVQKIQMLGIHILSTITAGQMFFHVLTCAERYLAVIHPIRYMGLKKGGGARFRNISIVLVWFLFIAWGVFTVLYSQGVPAVPTAILLTSSFIVTSFFSLSVLCALISPGPGEGGGDREGADQLKRRAFQTIVAITGALTLRFGGQLLSNLLDAAAALSYRARCVVMLSMIWTSVPSSYVLPLLFLHRAAKLPCFKYDSESGRGSEEARTNE</sequence>
<feature type="transmembrane region" description="Helical" evidence="2">
    <location>
        <begin position="231"/>
        <end position="248"/>
    </location>
</feature>
<gene>
    <name evidence="3" type="ORF">SMAX5B_004466</name>
</gene>
<proteinExistence type="predicted"/>